<accession>A0ABP8CDF5</accession>
<evidence type="ECO:0000313" key="2">
    <source>
        <dbReference type="Proteomes" id="UP001501710"/>
    </source>
</evidence>
<dbReference type="GO" id="GO:0016787">
    <property type="term" value="F:hydrolase activity"/>
    <property type="evidence" value="ECO:0007669"/>
    <property type="project" value="UniProtKB-KW"/>
</dbReference>
<name>A0ABP8CDF5_9ACTN</name>
<dbReference type="Gene3D" id="3.40.50.1820">
    <property type="entry name" value="alpha/beta hydrolase"/>
    <property type="match status" value="2"/>
</dbReference>
<dbReference type="InterPro" id="IPR029058">
    <property type="entry name" value="AB_hydrolase_fold"/>
</dbReference>
<keyword evidence="2" id="KW-1185">Reference proteome</keyword>
<reference evidence="2" key="1">
    <citation type="journal article" date="2019" name="Int. J. Syst. Evol. Microbiol.">
        <title>The Global Catalogue of Microorganisms (GCM) 10K type strain sequencing project: providing services to taxonomists for standard genome sequencing and annotation.</title>
        <authorList>
            <consortium name="The Broad Institute Genomics Platform"/>
            <consortium name="The Broad Institute Genome Sequencing Center for Infectious Disease"/>
            <person name="Wu L."/>
            <person name="Ma J."/>
        </authorList>
    </citation>
    <scope>NUCLEOTIDE SEQUENCE [LARGE SCALE GENOMIC DNA]</scope>
    <source>
        <strain evidence="2">JCM 17440</strain>
    </source>
</reference>
<keyword evidence="1" id="KW-0378">Hydrolase</keyword>
<dbReference type="SUPFAM" id="SSF53474">
    <property type="entry name" value="alpha/beta-Hydrolases"/>
    <property type="match status" value="1"/>
</dbReference>
<gene>
    <name evidence="1" type="ORF">GCM10022254_51270</name>
</gene>
<evidence type="ECO:0000313" key="1">
    <source>
        <dbReference type="EMBL" id="GAA4237830.1"/>
    </source>
</evidence>
<protein>
    <submittedName>
        <fullName evidence="1">Alpha/beta hydrolase</fullName>
    </submittedName>
</protein>
<proteinExistence type="predicted"/>
<dbReference type="EMBL" id="BAABAS010000019">
    <property type="protein sequence ID" value="GAA4237830.1"/>
    <property type="molecule type" value="Genomic_DNA"/>
</dbReference>
<sequence length="464" mass="50381">MKFGERRGTLPDGTPFLMRVPEGWNGVLIRDMDFASAGDVPADEVLLASTGATGGSADRYVDMLARGYAIAGTARHPLDFFQYDPVHEIAMLDEVLARFEAEFERPVRVIQYGGSGGGHLSLAVAEEFSDRVDGAIAFDAHTPVWIMNTHLDMWFALRALIGPEAEAAGVARLDELLVTGLPNAGMRRVGDTIAYLPDAAIEQSWRAAIDAAQRTPLGRARIALAITLGQWPAWGSGLHPAPRLDDPVGLQHSMYHLVHQDALNAGGAGRIIFENAGRGQQLSWNTGVDYAAFFANGNEHYRHAVAQLYEEAGLNVDADLARVNAAPRVEASEFALEFWKAPGRTVSGKPRVPVLRVHGLGDTAVPFSLAEGYRERTHAMGREDLVRFAFVDAAGHLAANTAESAALLEVMTRRLDTGSWDDTAPTSLNHMASVLDPNTPARFADVDERGLAVRRYNRTWIPDA</sequence>
<dbReference type="Proteomes" id="UP001501710">
    <property type="component" value="Unassembled WGS sequence"/>
</dbReference>
<dbReference type="RefSeq" id="WP_344900976.1">
    <property type="nucleotide sequence ID" value="NZ_BAABAS010000019.1"/>
</dbReference>
<comment type="caution">
    <text evidence="1">The sequence shown here is derived from an EMBL/GenBank/DDBJ whole genome shotgun (WGS) entry which is preliminary data.</text>
</comment>
<organism evidence="1 2">
    <name type="scientific">Actinomadura meridiana</name>
    <dbReference type="NCBI Taxonomy" id="559626"/>
    <lineage>
        <taxon>Bacteria</taxon>
        <taxon>Bacillati</taxon>
        <taxon>Actinomycetota</taxon>
        <taxon>Actinomycetes</taxon>
        <taxon>Streptosporangiales</taxon>
        <taxon>Thermomonosporaceae</taxon>
        <taxon>Actinomadura</taxon>
    </lineage>
</organism>